<name>B4MQE4_DROWI</name>
<dbReference type="AlphaFoldDB" id="B4MQE4"/>
<organism evidence="8">
    <name type="scientific">Drosophila willistoni</name>
    <name type="common">Fruit fly</name>
    <dbReference type="NCBI Taxonomy" id="7260"/>
    <lineage>
        <taxon>Eukaryota</taxon>
        <taxon>Metazoa</taxon>
        <taxon>Ecdysozoa</taxon>
        <taxon>Arthropoda</taxon>
        <taxon>Hexapoda</taxon>
        <taxon>Insecta</taxon>
        <taxon>Pterygota</taxon>
        <taxon>Neoptera</taxon>
        <taxon>Endopterygota</taxon>
        <taxon>Diptera</taxon>
        <taxon>Brachycera</taxon>
        <taxon>Muscomorpha</taxon>
        <taxon>Ephydroidea</taxon>
        <taxon>Drosophilidae</taxon>
        <taxon>Drosophila</taxon>
        <taxon>Sophophora</taxon>
    </lineage>
</organism>
<dbReference type="PANTHER" id="PTHR16441">
    <property type="entry name" value="FIDIPIDINE"/>
    <property type="match status" value="1"/>
</dbReference>
<evidence type="ECO:0000259" key="6">
    <source>
        <dbReference type="Pfam" id="PF21673"/>
    </source>
</evidence>
<evidence type="ECO:0000259" key="5">
    <source>
        <dbReference type="Pfam" id="PF09762"/>
    </source>
</evidence>
<dbReference type="PhylomeDB" id="B4MQE4"/>
<protein>
    <recommendedName>
        <fullName evidence="2">Coiled-coil domain-containing protein 93</fullName>
    </recommendedName>
</protein>
<dbReference type="eggNOG" id="KOG2701">
    <property type="taxonomic scope" value="Eukaryota"/>
</dbReference>
<sequence length="592" mass="69108">MANRDVFSKILPNVKLATRYDAEGREIQVERREDSDADAKEQDTFDILVNAGYYRARIKGLSAFDKVVGGMTWCIECCDYDVDVDLLFHESLSIGQKISLVEKIVSVLIAMKCPHSLEPHQVQGLEFLAIHPVIQWLVKTSVENRAERGQRLKRFAIGQFHNHYQYKSDKDNLNKIRLASKNIKYIQDLYIPKRQYERQDTSGAAADDDILKVRLTLMEYGEIPPTFKSNKERKATSAPSEDDLMQHLRSLSLTNENFSATQKRIDLDPAMRSALQEHYAEFKLEMETDTQELKTQNQQKRLEAAKIALESKIKRYEKDNEQLEKSLKDQSELTTQKEKELKVLNDQLEACMNTEEKADKSLLAKVKSLLGKHDELKKSEAEFKENCRQDLAKLQQQIEDLEAFNAQDAETQALALEAEEQRLKDLRLKLAKRNRGIVAIERKLDAIPDRTELAQYQRRFHELYNEMSAKHLETKQYYTLYNTLNDKKRYLEKELSLLNSICEAYNEGMMSPHGREDFIRQFETIVDGVKSAQDKVRHKYNEERMRRDELNEELQSLLELQRQYATAVKQLTRECQRCEQLQQHLKSITKRT</sequence>
<dbReference type="SMR" id="B4MQE4"/>
<feature type="coiled-coil region" evidence="4">
    <location>
        <begin position="279"/>
        <end position="347"/>
    </location>
</feature>
<dbReference type="KEGG" id="dwi:6639994"/>
<feature type="coiled-coil region" evidence="4">
    <location>
        <begin position="384"/>
        <end position="436"/>
    </location>
</feature>
<evidence type="ECO:0000313" key="8">
    <source>
        <dbReference type="Proteomes" id="UP000007798"/>
    </source>
</evidence>
<dbReference type="Proteomes" id="UP000007798">
    <property type="component" value="Unassembled WGS sequence"/>
</dbReference>
<dbReference type="PANTHER" id="PTHR16441:SF0">
    <property type="entry name" value="COILED-COIL DOMAIN-CONTAINING PROTEIN 93"/>
    <property type="match status" value="1"/>
</dbReference>
<dbReference type="STRING" id="7260.B4MQE4"/>
<dbReference type="HOGENOM" id="CLU_016588_0_0_1"/>
<comment type="similarity">
    <text evidence="1">Belongs to the CCDC93 family.</text>
</comment>
<dbReference type="Pfam" id="PF09762">
    <property type="entry name" value="CCDC93_CC"/>
    <property type="match status" value="1"/>
</dbReference>
<dbReference type="InterPro" id="IPR048747">
    <property type="entry name" value="CCDC93_N"/>
</dbReference>
<gene>
    <name evidence="7" type="primary">Dwil\GK21435</name>
    <name evidence="7" type="ORF">Dwil_GK21435</name>
</gene>
<dbReference type="InParanoid" id="B4MQE4"/>
<feature type="domain" description="CCDC93 coiled-coil" evidence="5">
    <location>
        <begin position="188"/>
        <end position="583"/>
    </location>
</feature>
<feature type="domain" description="CCDC93 N-terminal" evidence="6">
    <location>
        <begin position="38"/>
        <end position="140"/>
    </location>
</feature>
<proteinExistence type="inferred from homology"/>
<dbReference type="FunCoup" id="B4MQE4">
    <property type="interactions" value="404"/>
</dbReference>
<dbReference type="InterPro" id="IPR039116">
    <property type="entry name" value="CCDC93"/>
</dbReference>
<keyword evidence="3 4" id="KW-0175">Coiled coil</keyword>
<keyword evidence="8" id="KW-1185">Reference proteome</keyword>
<evidence type="ECO:0000256" key="4">
    <source>
        <dbReference type="SAM" id="Coils"/>
    </source>
</evidence>
<evidence type="ECO:0000256" key="3">
    <source>
        <dbReference type="ARBA" id="ARBA00023054"/>
    </source>
</evidence>
<dbReference type="GO" id="GO:0006893">
    <property type="term" value="P:Golgi to plasma membrane transport"/>
    <property type="evidence" value="ECO:0007669"/>
    <property type="project" value="TreeGrafter"/>
</dbReference>
<evidence type="ECO:0000313" key="7">
    <source>
        <dbReference type="EMBL" id="EDW74333.1"/>
    </source>
</evidence>
<reference evidence="7 8" key="1">
    <citation type="journal article" date="2007" name="Nature">
        <title>Evolution of genes and genomes on the Drosophila phylogeny.</title>
        <authorList>
            <consortium name="Drosophila 12 Genomes Consortium"/>
            <person name="Clark A.G."/>
            <person name="Eisen M.B."/>
            <person name="Smith D.R."/>
            <person name="Bergman C.M."/>
            <person name="Oliver B."/>
            <person name="Markow T.A."/>
            <person name="Kaufman T.C."/>
            <person name="Kellis M."/>
            <person name="Gelbart W."/>
            <person name="Iyer V.N."/>
            <person name="Pollard D.A."/>
            <person name="Sackton T.B."/>
            <person name="Larracuente A.M."/>
            <person name="Singh N.D."/>
            <person name="Abad J.P."/>
            <person name="Abt D.N."/>
            <person name="Adryan B."/>
            <person name="Aguade M."/>
            <person name="Akashi H."/>
            <person name="Anderson W.W."/>
            <person name="Aquadro C.F."/>
            <person name="Ardell D.H."/>
            <person name="Arguello R."/>
            <person name="Artieri C.G."/>
            <person name="Barbash D.A."/>
            <person name="Barker D."/>
            <person name="Barsanti P."/>
            <person name="Batterham P."/>
            <person name="Batzoglou S."/>
            <person name="Begun D."/>
            <person name="Bhutkar A."/>
            <person name="Blanco E."/>
            <person name="Bosak S.A."/>
            <person name="Bradley R.K."/>
            <person name="Brand A.D."/>
            <person name="Brent M.R."/>
            <person name="Brooks A.N."/>
            <person name="Brown R.H."/>
            <person name="Butlin R.K."/>
            <person name="Caggese C."/>
            <person name="Calvi B.R."/>
            <person name="Bernardo de Carvalho A."/>
            <person name="Caspi A."/>
            <person name="Castrezana S."/>
            <person name="Celniker S.E."/>
            <person name="Chang J.L."/>
            <person name="Chapple C."/>
            <person name="Chatterji S."/>
            <person name="Chinwalla A."/>
            <person name="Civetta A."/>
            <person name="Clifton S.W."/>
            <person name="Comeron J.M."/>
            <person name="Costello J.C."/>
            <person name="Coyne J.A."/>
            <person name="Daub J."/>
            <person name="David R.G."/>
            <person name="Delcher A.L."/>
            <person name="Delehaunty K."/>
            <person name="Do C.B."/>
            <person name="Ebling H."/>
            <person name="Edwards K."/>
            <person name="Eickbush T."/>
            <person name="Evans J.D."/>
            <person name="Filipski A."/>
            <person name="Findeiss S."/>
            <person name="Freyhult E."/>
            <person name="Fulton L."/>
            <person name="Fulton R."/>
            <person name="Garcia A.C."/>
            <person name="Gardiner A."/>
            <person name="Garfield D.A."/>
            <person name="Garvin B.E."/>
            <person name="Gibson G."/>
            <person name="Gilbert D."/>
            <person name="Gnerre S."/>
            <person name="Godfrey J."/>
            <person name="Good R."/>
            <person name="Gotea V."/>
            <person name="Gravely B."/>
            <person name="Greenberg A.J."/>
            <person name="Griffiths-Jones S."/>
            <person name="Gross S."/>
            <person name="Guigo R."/>
            <person name="Gustafson E.A."/>
            <person name="Haerty W."/>
            <person name="Hahn M.W."/>
            <person name="Halligan D.L."/>
            <person name="Halpern A.L."/>
            <person name="Halter G.M."/>
            <person name="Han M.V."/>
            <person name="Heger A."/>
            <person name="Hillier L."/>
            <person name="Hinrichs A.S."/>
            <person name="Holmes I."/>
            <person name="Hoskins R.A."/>
            <person name="Hubisz M.J."/>
            <person name="Hultmark D."/>
            <person name="Huntley M.A."/>
            <person name="Jaffe D.B."/>
            <person name="Jagadeeshan S."/>
            <person name="Jeck W.R."/>
            <person name="Johnson J."/>
            <person name="Jones C.D."/>
            <person name="Jordan W.C."/>
            <person name="Karpen G.H."/>
            <person name="Kataoka E."/>
            <person name="Keightley P.D."/>
            <person name="Kheradpour P."/>
            <person name="Kirkness E.F."/>
            <person name="Koerich L.B."/>
            <person name="Kristiansen K."/>
            <person name="Kudrna D."/>
            <person name="Kulathinal R.J."/>
            <person name="Kumar S."/>
            <person name="Kwok R."/>
            <person name="Lander E."/>
            <person name="Langley C.H."/>
            <person name="Lapoint R."/>
            <person name="Lazzaro B.P."/>
            <person name="Lee S.J."/>
            <person name="Levesque L."/>
            <person name="Li R."/>
            <person name="Lin C.F."/>
            <person name="Lin M.F."/>
            <person name="Lindblad-Toh K."/>
            <person name="Llopart A."/>
            <person name="Long M."/>
            <person name="Low L."/>
            <person name="Lozovsky E."/>
            <person name="Lu J."/>
            <person name="Luo M."/>
            <person name="Machado C.A."/>
            <person name="Makalowski W."/>
            <person name="Marzo M."/>
            <person name="Matsuda M."/>
            <person name="Matzkin L."/>
            <person name="McAllister B."/>
            <person name="McBride C.S."/>
            <person name="McKernan B."/>
            <person name="McKernan K."/>
            <person name="Mendez-Lago M."/>
            <person name="Minx P."/>
            <person name="Mollenhauer M.U."/>
            <person name="Montooth K."/>
            <person name="Mount S.M."/>
            <person name="Mu X."/>
            <person name="Myers E."/>
            <person name="Negre B."/>
            <person name="Newfeld S."/>
            <person name="Nielsen R."/>
            <person name="Noor M.A."/>
            <person name="O'Grady P."/>
            <person name="Pachter L."/>
            <person name="Papaceit M."/>
            <person name="Parisi M.J."/>
            <person name="Parisi M."/>
            <person name="Parts L."/>
            <person name="Pedersen J.S."/>
            <person name="Pesole G."/>
            <person name="Phillippy A.M."/>
            <person name="Ponting C.P."/>
            <person name="Pop M."/>
            <person name="Porcelli D."/>
            <person name="Powell J.R."/>
            <person name="Prohaska S."/>
            <person name="Pruitt K."/>
            <person name="Puig M."/>
            <person name="Quesneville H."/>
            <person name="Ram K.R."/>
            <person name="Rand D."/>
            <person name="Rasmussen M.D."/>
            <person name="Reed L.K."/>
            <person name="Reenan R."/>
            <person name="Reily A."/>
            <person name="Remington K.A."/>
            <person name="Rieger T.T."/>
            <person name="Ritchie M.G."/>
            <person name="Robin C."/>
            <person name="Rogers Y.H."/>
            <person name="Rohde C."/>
            <person name="Rozas J."/>
            <person name="Rubenfield M.J."/>
            <person name="Ruiz A."/>
            <person name="Russo S."/>
            <person name="Salzberg S.L."/>
            <person name="Sanchez-Gracia A."/>
            <person name="Saranga D.J."/>
            <person name="Sato H."/>
            <person name="Schaeffer S.W."/>
            <person name="Schatz M.C."/>
            <person name="Schlenke T."/>
            <person name="Schwartz R."/>
            <person name="Segarra C."/>
            <person name="Singh R.S."/>
            <person name="Sirot L."/>
            <person name="Sirota M."/>
            <person name="Sisneros N.B."/>
            <person name="Smith C.D."/>
            <person name="Smith T.F."/>
            <person name="Spieth J."/>
            <person name="Stage D.E."/>
            <person name="Stark A."/>
            <person name="Stephan W."/>
            <person name="Strausberg R.L."/>
            <person name="Strempel S."/>
            <person name="Sturgill D."/>
            <person name="Sutton G."/>
            <person name="Sutton G.G."/>
            <person name="Tao W."/>
            <person name="Teichmann S."/>
            <person name="Tobari Y.N."/>
            <person name="Tomimura Y."/>
            <person name="Tsolas J.M."/>
            <person name="Valente V.L."/>
            <person name="Venter E."/>
            <person name="Venter J.C."/>
            <person name="Vicario S."/>
            <person name="Vieira F.G."/>
            <person name="Vilella A.J."/>
            <person name="Villasante A."/>
            <person name="Walenz B."/>
            <person name="Wang J."/>
            <person name="Wasserman M."/>
            <person name="Watts T."/>
            <person name="Wilson D."/>
            <person name="Wilson R.K."/>
            <person name="Wing R.A."/>
            <person name="Wolfner M.F."/>
            <person name="Wong A."/>
            <person name="Wong G.K."/>
            <person name="Wu C.I."/>
            <person name="Wu G."/>
            <person name="Yamamoto D."/>
            <person name="Yang H.P."/>
            <person name="Yang S.P."/>
            <person name="Yorke J.A."/>
            <person name="Yoshida K."/>
            <person name="Zdobnov E."/>
            <person name="Zhang P."/>
            <person name="Zhang Y."/>
            <person name="Zimin A.V."/>
            <person name="Baldwin J."/>
            <person name="Abdouelleil A."/>
            <person name="Abdulkadir J."/>
            <person name="Abebe A."/>
            <person name="Abera B."/>
            <person name="Abreu J."/>
            <person name="Acer S.C."/>
            <person name="Aftuck L."/>
            <person name="Alexander A."/>
            <person name="An P."/>
            <person name="Anderson E."/>
            <person name="Anderson S."/>
            <person name="Arachi H."/>
            <person name="Azer M."/>
            <person name="Bachantsang P."/>
            <person name="Barry A."/>
            <person name="Bayul T."/>
            <person name="Berlin A."/>
            <person name="Bessette D."/>
            <person name="Bloom T."/>
            <person name="Blye J."/>
            <person name="Boguslavskiy L."/>
            <person name="Bonnet C."/>
            <person name="Boukhgalter B."/>
            <person name="Bourzgui I."/>
            <person name="Brown A."/>
            <person name="Cahill P."/>
            <person name="Channer S."/>
            <person name="Cheshatsang Y."/>
            <person name="Chuda L."/>
            <person name="Citroen M."/>
            <person name="Collymore A."/>
            <person name="Cooke P."/>
            <person name="Costello M."/>
            <person name="D'Aco K."/>
            <person name="Daza R."/>
            <person name="De Haan G."/>
            <person name="DeGray S."/>
            <person name="DeMaso C."/>
            <person name="Dhargay N."/>
            <person name="Dooley K."/>
            <person name="Dooley E."/>
            <person name="Doricent M."/>
            <person name="Dorje P."/>
            <person name="Dorjee K."/>
            <person name="Dupes A."/>
            <person name="Elong R."/>
            <person name="Falk J."/>
            <person name="Farina A."/>
            <person name="Faro S."/>
            <person name="Ferguson D."/>
            <person name="Fisher S."/>
            <person name="Foley C.D."/>
            <person name="Franke A."/>
            <person name="Friedrich D."/>
            <person name="Gadbois L."/>
            <person name="Gearin G."/>
            <person name="Gearin C.R."/>
            <person name="Giannoukos G."/>
            <person name="Goode T."/>
            <person name="Graham J."/>
            <person name="Grandbois E."/>
            <person name="Grewal S."/>
            <person name="Gyaltsen K."/>
            <person name="Hafez N."/>
            <person name="Hagos B."/>
            <person name="Hall J."/>
            <person name="Henson C."/>
            <person name="Hollinger A."/>
            <person name="Honan T."/>
            <person name="Huard M.D."/>
            <person name="Hughes L."/>
            <person name="Hurhula B."/>
            <person name="Husby M.E."/>
            <person name="Kamat A."/>
            <person name="Kanga B."/>
            <person name="Kashin S."/>
            <person name="Khazanovich D."/>
            <person name="Kisner P."/>
            <person name="Lance K."/>
            <person name="Lara M."/>
            <person name="Lee W."/>
            <person name="Lennon N."/>
            <person name="Letendre F."/>
            <person name="LeVine R."/>
            <person name="Lipovsky A."/>
            <person name="Liu X."/>
            <person name="Liu J."/>
            <person name="Liu S."/>
            <person name="Lokyitsang T."/>
            <person name="Lokyitsang Y."/>
            <person name="Lubonja R."/>
            <person name="Lui A."/>
            <person name="MacDonald P."/>
            <person name="Magnisalis V."/>
            <person name="Maru K."/>
            <person name="Matthews C."/>
            <person name="McCusker W."/>
            <person name="McDonough S."/>
            <person name="Mehta T."/>
            <person name="Meldrim J."/>
            <person name="Meneus L."/>
            <person name="Mihai O."/>
            <person name="Mihalev A."/>
            <person name="Mihova T."/>
            <person name="Mittelman R."/>
            <person name="Mlenga V."/>
            <person name="Montmayeur A."/>
            <person name="Mulrain L."/>
            <person name="Navidi A."/>
            <person name="Naylor J."/>
            <person name="Negash T."/>
            <person name="Nguyen T."/>
            <person name="Nguyen N."/>
            <person name="Nicol R."/>
            <person name="Norbu C."/>
            <person name="Norbu N."/>
            <person name="Novod N."/>
            <person name="O'Neill B."/>
            <person name="Osman S."/>
            <person name="Markiewicz E."/>
            <person name="Oyono O.L."/>
            <person name="Patti C."/>
            <person name="Phunkhang P."/>
            <person name="Pierre F."/>
            <person name="Priest M."/>
            <person name="Raghuraman S."/>
            <person name="Rege F."/>
            <person name="Reyes R."/>
            <person name="Rise C."/>
            <person name="Rogov P."/>
            <person name="Ross K."/>
            <person name="Ryan E."/>
            <person name="Settipalli S."/>
            <person name="Shea T."/>
            <person name="Sherpa N."/>
            <person name="Shi L."/>
            <person name="Shih D."/>
            <person name="Sparrow T."/>
            <person name="Spaulding J."/>
            <person name="Stalker J."/>
            <person name="Stange-Thomann N."/>
            <person name="Stavropoulos S."/>
            <person name="Stone C."/>
            <person name="Strader C."/>
            <person name="Tesfaye S."/>
            <person name="Thomson T."/>
            <person name="Thoulutsang Y."/>
            <person name="Thoulutsang D."/>
            <person name="Topham K."/>
            <person name="Topping I."/>
            <person name="Tsamla T."/>
            <person name="Vassiliev H."/>
            <person name="Vo A."/>
            <person name="Wangchuk T."/>
            <person name="Wangdi T."/>
            <person name="Weiand M."/>
            <person name="Wilkinson J."/>
            <person name="Wilson A."/>
            <person name="Yadav S."/>
            <person name="Young G."/>
            <person name="Yu Q."/>
            <person name="Zembek L."/>
            <person name="Zhong D."/>
            <person name="Zimmer A."/>
            <person name="Zwirko Z."/>
            <person name="Jaffe D.B."/>
            <person name="Alvarez P."/>
            <person name="Brockman W."/>
            <person name="Butler J."/>
            <person name="Chin C."/>
            <person name="Gnerre S."/>
            <person name="Grabherr M."/>
            <person name="Kleber M."/>
            <person name="Mauceli E."/>
            <person name="MacCallum I."/>
        </authorList>
    </citation>
    <scope>NUCLEOTIDE SEQUENCE [LARGE SCALE GENOMIC DNA]</scope>
    <source>
        <strain evidence="8">Tucson 14030-0811.24</strain>
    </source>
</reference>
<evidence type="ECO:0000256" key="1">
    <source>
        <dbReference type="ARBA" id="ARBA00007219"/>
    </source>
</evidence>
<dbReference type="Pfam" id="PF21673">
    <property type="entry name" value="CCDC93_N"/>
    <property type="match status" value="1"/>
</dbReference>
<evidence type="ECO:0000256" key="2">
    <source>
        <dbReference type="ARBA" id="ARBA00016765"/>
    </source>
</evidence>
<dbReference type="InterPro" id="IPR019159">
    <property type="entry name" value="CCDC93_CC"/>
</dbReference>
<dbReference type="EMBL" id="CH963849">
    <property type="protein sequence ID" value="EDW74333.1"/>
    <property type="molecule type" value="Genomic_DNA"/>
</dbReference>
<dbReference type="OrthoDB" id="16092at2759"/>
<accession>B4MQE4</accession>
<feature type="coiled-coil region" evidence="4">
    <location>
        <begin position="533"/>
        <end position="567"/>
    </location>
</feature>
<dbReference type="OMA" id="YERQEAP"/>